<dbReference type="RefSeq" id="WP_024047736.1">
    <property type="nucleotide sequence ID" value="NZ_CACRUE010000039.1"/>
</dbReference>
<name>A0A6N3ETT6_9FIRM</name>
<dbReference type="EMBL" id="CACRUE010000039">
    <property type="protein sequence ID" value="VYU44472.1"/>
    <property type="molecule type" value="Genomic_DNA"/>
</dbReference>
<accession>A0A6N3ETT6</accession>
<dbReference type="AlphaFoldDB" id="A0A6N3ETT6"/>
<evidence type="ECO:0008006" key="2">
    <source>
        <dbReference type="Google" id="ProtNLM"/>
    </source>
</evidence>
<organism evidence="1">
    <name type="scientific">Intestinibacter bartlettii</name>
    <dbReference type="NCBI Taxonomy" id="261299"/>
    <lineage>
        <taxon>Bacteria</taxon>
        <taxon>Bacillati</taxon>
        <taxon>Bacillota</taxon>
        <taxon>Clostridia</taxon>
        <taxon>Peptostreptococcales</taxon>
        <taxon>Peptostreptococcaceae</taxon>
        <taxon>Intestinibacter</taxon>
    </lineage>
</organism>
<sequence>MPAWSFHIKLASEISAVLNLNKQEKNLFILSNLIPDIKSGFLIPMDKPVWSKYSHYYIYKDELSLPDLEKYKNIYWDKNDIISTGVYCHILLDYYLNNLLKEDYFIYNEDNIITGMKTLNGIFYGDRPSCIKFKHKNFNLIAQWLGVENKFSFPKQNIDIKTDDGIYTITPRDIELTEQWIFEHYKNPKSEFPQNELITEKGIDKFFKDSKEFVLNHIKF</sequence>
<proteinExistence type="predicted"/>
<reference evidence="1" key="1">
    <citation type="submission" date="2019-11" db="EMBL/GenBank/DDBJ databases">
        <authorList>
            <person name="Feng L."/>
        </authorList>
    </citation>
    <scope>NUCLEOTIDE SEQUENCE</scope>
    <source>
        <strain evidence="1">IbartlettiiLFYP30</strain>
    </source>
</reference>
<gene>
    <name evidence="1" type="ORF">IBLFYP30_02708</name>
</gene>
<evidence type="ECO:0000313" key="1">
    <source>
        <dbReference type="EMBL" id="VYU44472.1"/>
    </source>
</evidence>
<protein>
    <recommendedName>
        <fullName evidence="2">Phospholipase C/D domain-containing protein</fullName>
    </recommendedName>
</protein>